<reference evidence="5" key="1">
    <citation type="submission" date="2021-02" db="EMBL/GenBank/DDBJ databases">
        <title>Skermanella TT6 skin isolate.</title>
        <authorList>
            <person name="Lee K."/>
            <person name="Ganzorig M."/>
        </authorList>
    </citation>
    <scope>NUCLEOTIDE SEQUENCE</scope>
    <source>
        <strain evidence="5">TT6</strain>
    </source>
</reference>
<gene>
    <name evidence="5" type="ORF">IGS68_28270</name>
</gene>
<evidence type="ECO:0000313" key="5">
    <source>
        <dbReference type="EMBL" id="QQP93060.1"/>
    </source>
</evidence>
<keyword evidence="5" id="KW-0614">Plasmid</keyword>
<organism evidence="5 6">
    <name type="scientific">Skermanella cutis</name>
    <dbReference type="NCBI Taxonomy" id="2775420"/>
    <lineage>
        <taxon>Bacteria</taxon>
        <taxon>Pseudomonadati</taxon>
        <taxon>Pseudomonadota</taxon>
        <taxon>Alphaproteobacteria</taxon>
        <taxon>Rhodospirillales</taxon>
        <taxon>Azospirillaceae</taxon>
        <taxon>Skermanella</taxon>
    </lineage>
</organism>
<dbReference type="SUPFAM" id="SSF89562">
    <property type="entry name" value="RraA-like"/>
    <property type="match status" value="1"/>
</dbReference>
<accession>A0ABX7BHJ6</accession>
<keyword evidence="6" id="KW-1185">Reference proteome</keyword>
<protein>
    <recommendedName>
        <fullName evidence="2">Putative 4-hydroxy-4-methyl-2-oxoglutarate aldolase</fullName>
    </recommendedName>
    <alternativeName>
        <fullName evidence="3">Regulator of ribonuclease activity homolog</fullName>
    </alternativeName>
    <alternativeName>
        <fullName evidence="4">RraA-like protein</fullName>
    </alternativeName>
</protein>
<dbReference type="CDD" id="cd16841">
    <property type="entry name" value="RraA_family"/>
    <property type="match status" value="1"/>
</dbReference>
<proteinExistence type="predicted"/>
<name>A0ABX7BHJ6_9PROT</name>
<sequence length="217" mass="22239">MTVIVHPTRPAAPAEDLLARWRRIPVSVIVDLVPDRQIDPAIAALRPAGQQPALFGRAVTARCAPPDFGAVLHALEHVEPGNVLVIAAGGHPAHAMIGDVLGGHLHRKGAAGVVCDGAVRDTAVLATMTGFAVYSRAVNPRGPTAAAEGEVNGTVEVGGCPVDPGDLIIGDGDGLAALAPAHLESLIDAAEAKLTLEAEWTERLAAGDKVRDIFGLA</sequence>
<geneLocation type="plasmid" evidence="5 6">
    <name>pTT6-1</name>
</geneLocation>
<evidence type="ECO:0000256" key="2">
    <source>
        <dbReference type="ARBA" id="ARBA00016549"/>
    </source>
</evidence>
<evidence type="ECO:0000256" key="1">
    <source>
        <dbReference type="ARBA" id="ARBA00001968"/>
    </source>
</evidence>
<dbReference type="Gene3D" id="3.50.30.40">
    <property type="entry name" value="Ribonuclease E inhibitor RraA/RraA-like"/>
    <property type="match status" value="1"/>
</dbReference>
<dbReference type="Proteomes" id="UP000595197">
    <property type="component" value="Plasmid pTT6-1"/>
</dbReference>
<dbReference type="InterPro" id="IPR036704">
    <property type="entry name" value="RraA/RraA-like_sf"/>
</dbReference>
<dbReference type="PANTHER" id="PTHR33254:SF4">
    <property type="entry name" value="4-HYDROXY-4-METHYL-2-OXOGLUTARATE ALDOLASE 3-RELATED"/>
    <property type="match status" value="1"/>
</dbReference>
<dbReference type="EMBL" id="CP067421">
    <property type="protein sequence ID" value="QQP93060.1"/>
    <property type="molecule type" value="Genomic_DNA"/>
</dbReference>
<dbReference type="RefSeq" id="WP_201082426.1">
    <property type="nucleotide sequence ID" value="NZ_CP067421.1"/>
</dbReference>
<evidence type="ECO:0000313" key="6">
    <source>
        <dbReference type="Proteomes" id="UP000595197"/>
    </source>
</evidence>
<dbReference type="Pfam" id="PF03737">
    <property type="entry name" value="RraA-like"/>
    <property type="match status" value="1"/>
</dbReference>
<evidence type="ECO:0000256" key="4">
    <source>
        <dbReference type="ARBA" id="ARBA00030169"/>
    </source>
</evidence>
<comment type="cofactor">
    <cofactor evidence="1">
        <name>a divalent metal cation</name>
        <dbReference type="ChEBI" id="CHEBI:60240"/>
    </cofactor>
</comment>
<evidence type="ECO:0000256" key="3">
    <source>
        <dbReference type="ARBA" id="ARBA00029596"/>
    </source>
</evidence>
<dbReference type="InterPro" id="IPR005493">
    <property type="entry name" value="RraA/RraA-like"/>
</dbReference>
<dbReference type="PANTHER" id="PTHR33254">
    <property type="entry name" value="4-HYDROXY-4-METHYL-2-OXOGLUTARATE ALDOLASE 3-RELATED"/>
    <property type="match status" value="1"/>
</dbReference>